<sequence>MFRREAEAQETEEKSGARRHHDGVEQKQNKSQKARADVRWQILLTATGATAESCEPAPCFMAQSNDKTSVPKRARSPSFHQASQPHLLEPDQTPPFISMHHLSVPFSKR</sequence>
<evidence type="ECO:0000256" key="1">
    <source>
        <dbReference type="SAM" id="MobiDB-lite"/>
    </source>
</evidence>
<evidence type="ECO:0000313" key="3">
    <source>
        <dbReference type="Proteomes" id="UP000190648"/>
    </source>
</evidence>
<organism evidence="2 3">
    <name type="scientific">Patagioenas fasciata monilis</name>
    <dbReference type="NCBI Taxonomy" id="372326"/>
    <lineage>
        <taxon>Eukaryota</taxon>
        <taxon>Metazoa</taxon>
        <taxon>Chordata</taxon>
        <taxon>Craniata</taxon>
        <taxon>Vertebrata</taxon>
        <taxon>Euteleostomi</taxon>
        <taxon>Archelosauria</taxon>
        <taxon>Archosauria</taxon>
        <taxon>Dinosauria</taxon>
        <taxon>Saurischia</taxon>
        <taxon>Theropoda</taxon>
        <taxon>Coelurosauria</taxon>
        <taxon>Aves</taxon>
        <taxon>Neognathae</taxon>
        <taxon>Neoaves</taxon>
        <taxon>Columbimorphae</taxon>
        <taxon>Columbiformes</taxon>
        <taxon>Columbidae</taxon>
        <taxon>Patagioenas</taxon>
    </lineage>
</organism>
<comment type="caution">
    <text evidence="2">The sequence shown here is derived from an EMBL/GenBank/DDBJ whole genome shotgun (WGS) entry which is preliminary data.</text>
</comment>
<protein>
    <submittedName>
        <fullName evidence="2">Uncharacterized protein</fullName>
    </submittedName>
</protein>
<name>A0A1V4JBI9_PATFA</name>
<evidence type="ECO:0000313" key="2">
    <source>
        <dbReference type="EMBL" id="OPJ69558.1"/>
    </source>
</evidence>
<feature type="region of interest" description="Disordered" evidence="1">
    <location>
        <begin position="1"/>
        <end position="36"/>
    </location>
</feature>
<feature type="region of interest" description="Disordered" evidence="1">
    <location>
        <begin position="65"/>
        <end position="109"/>
    </location>
</feature>
<proteinExistence type="predicted"/>
<dbReference type="EMBL" id="LSYS01008075">
    <property type="protein sequence ID" value="OPJ69558.1"/>
    <property type="molecule type" value="Genomic_DNA"/>
</dbReference>
<reference evidence="2 3" key="1">
    <citation type="submission" date="2016-02" db="EMBL/GenBank/DDBJ databases">
        <title>Band-tailed pigeon sequencing and assembly.</title>
        <authorList>
            <person name="Soares A.E."/>
            <person name="Novak B.J."/>
            <person name="Rice E.S."/>
            <person name="O'Connell B."/>
            <person name="Chang D."/>
            <person name="Weber S."/>
            <person name="Shapiro B."/>
        </authorList>
    </citation>
    <scope>NUCLEOTIDE SEQUENCE [LARGE SCALE GENOMIC DNA]</scope>
    <source>
        <strain evidence="2">BTP2013</strain>
        <tissue evidence="2">Blood</tissue>
    </source>
</reference>
<gene>
    <name evidence="2" type="ORF">AV530_012578</name>
</gene>
<accession>A0A1V4JBI9</accession>
<dbReference type="AlphaFoldDB" id="A0A1V4JBI9"/>
<keyword evidence="3" id="KW-1185">Reference proteome</keyword>
<dbReference type="Proteomes" id="UP000190648">
    <property type="component" value="Unassembled WGS sequence"/>
</dbReference>